<dbReference type="Gene3D" id="3.90.1150.10">
    <property type="entry name" value="Aspartate Aminotransferase, domain 1"/>
    <property type="match status" value="1"/>
</dbReference>
<evidence type="ECO:0000256" key="3">
    <source>
        <dbReference type="ARBA" id="ARBA00022576"/>
    </source>
</evidence>
<keyword evidence="3 9" id="KW-0032">Aminotransferase</keyword>
<dbReference type="InterPro" id="IPR015424">
    <property type="entry name" value="PyrdxlP-dep_Trfase"/>
</dbReference>
<feature type="modified residue" description="N6-(pyridoxal phosphate)lysine" evidence="9">
    <location>
        <position position="277"/>
    </location>
</feature>
<keyword evidence="11" id="KW-1185">Reference proteome</keyword>
<feature type="site" description="Participates in the substrate recognition with KAPA and in a stacking interaction with the adenine ring of SAM" evidence="9">
    <location>
        <position position="18"/>
    </location>
</feature>
<dbReference type="EC" id="2.6.1.62" evidence="9"/>
<dbReference type="PIRSF" id="PIRSF000521">
    <property type="entry name" value="Transaminase_4ab_Lys_Orn"/>
    <property type="match status" value="1"/>
</dbReference>
<dbReference type="HAMAP" id="MF_00834">
    <property type="entry name" value="BioA"/>
    <property type="match status" value="1"/>
</dbReference>
<evidence type="ECO:0000256" key="4">
    <source>
        <dbReference type="ARBA" id="ARBA00022679"/>
    </source>
</evidence>
<dbReference type="KEGG" id="caj:CIG1485E_0655"/>
<dbReference type="PANTHER" id="PTHR42684:SF17">
    <property type="entry name" value="ADENOSYLMETHIONINE-8-AMINO-7-OXONONANOATE AMINOTRANSFERASE"/>
    <property type="match status" value="1"/>
</dbReference>
<dbReference type="AlphaFoldDB" id="A0A076F934"/>
<evidence type="ECO:0000256" key="8">
    <source>
        <dbReference type="ARBA" id="ARBA00048449"/>
    </source>
</evidence>
<evidence type="ECO:0000256" key="5">
    <source>
        <dbReference type="ARBA" id="ARBA00022691"/>
    </source>
</evidence>
<feature type="binding site" evidence="9">
    <location>
        <position position="399"/>
    </location>
    <ligand>
        <name>substrate</name>
    </ligand>
</feature>
<dbReference type="InterPro" id="IPR015421">
    <property type="entry name" value="PyrdxlP-dep_Trfase_major"/>
</dbReference>
<dbReference type="HOGENOM" id="CLU_016922_4_3_7"/>
<keyword evidence="5 9" id="KW-0949">S-adenosyl-L-methionine</keyword>
<evidence type="ECO:0000256" key="2">
    <source>
        <dbReference type="ARBA" id="ARBA00005063"/>
    </source>
</evidence>
<comment type="cofactor">
    <cofactor evidence="1 9">
        <name>pyridoxal 5'-phosphate</name>
        <dbReference type="ChEBI" id="CHEBI:597326"/>
    </cofactor>
</comment>
<comment type="pathway">
    <text evidence="2 9">Cofactor biosynthesis; biotin biosynthesis; 7,8-diaminononanoate from 8-amino-7-oxononanoate (SAM route): step 1/1.</text>
</comment>
<feature type="binding site" evidence="9">
    <location>
        <begin position="313"/>
        <end position="314"/>
    </location>
    <ligand>
        <name>pyridoxal 5'-phosphate</name>
        <dbReference type="ChEBI" id="CHEBI:597326"/>
    </ligand>
</feature>
<keyword evidence="7 9" id="KW-0663">Pyridoxal phosphate</keyword>
<organism evidence="10 11">
    <name type="scientific">Campylobacter iguaniorum</name>
    <dbReference type="NCBI Taxonomy" id="1244531"/>
    <lineage>
        <taxon>Bacteria</taxon>
        <taxon>Pseudomonadati</taxon>
        <taxon>Campylobacterota</taxon>
        <taxon>Epsilonproteobacteria</taxon>
        <taxon>Campylobacterales</taxon>
        <taxon>Campylobacteraceae</taxon>
        <taxon>Campylobacter</taxon>
    </lineage>
</organism>
<evidence type="ECO:0000313" key="10">
    <source>
        <dbReference type="EMBL" id="AII14511.1"/>
    </source>
</evidence>
<dbReference type="GO" id="GO:0030170">
    <property type="term" value="F:pyridoxal phosphate binding"/>
    <property type="evidence" value="ECO:0007669"/>
    <property type="project" value="UniProtKB-UniRule"/>
</dbReference>
<feature type="binding site" evidence="9">
    <location>
        <begin position="115"/>
        <end position="116"/>
    </location>
    <ligand>
        <name>pyridoxal 5'-phosphate</name>
        <dbReference type="ChEBI" id="CHEBI:597326"/>
    </ligand>
</feature>
<dbReference type="GO" id="GO:0005737">
    <property type="term" value="C:cytoplasm"/>
    <property type="evidence" value="ECO:0007669"/>
    <property type="project" value="UniProtKB-SubCell"/>
</dbReference>
<dbReference type="PROSITE" id="PS00600">
    <property type="entry name" value="AA_TRANSFER_CLASS_3"/>
    <property type="match status" value="1"/>
</dbReference>
<dbReference type="NCBIfam" id="NF004624">
    <property type="entry name" value="PRK05964.1"/>
    <property type="match status" value="1"/>
</dbReference>
<keyword evidence="6 9" id="KW-0093">Biotin biosynthesis</keyword>
<feature type="binding site" evidence="9">
    <location>
        <position position="147"/>
    </location>
    <ligand>
        <name>substrate</name>
    </ligand>
</feature>
<reference evidence="11" key="1">
    <citation type="journal article" date="2014" name="Genome Announc.">
        <title>Complete Genome Sequence of Campylobacter iguaniorum Strain 1485ET, Isolated from a Bearded Dragon (Pogona vitticeps).</title>
        <authorList>
            <person name="Gilbert M.J."/>
            <person name="Miller W.G."/>
            <person name="Yee E."/>
            <person name="Kik M."/>
            <person name="Wagenaar J.A."/>
            <person name="Duim B."/>
        </authorList>
    </citation>
    <scope>NUCLEOTIDE SEQUENCE [LARGE SCALE GENOMIC DNA]</scope>
    <source>
        <strain evidence="11">1485E</strain>
    </source>
</reference>
<keyword evidence="9" id="KW-0963">Cytoplasm</keyword>
<name>A0A076F934_9BACT</name>
<dbReference type="InterPro" id="IPR005814">
    <property type="entry name" value="Aminotrans_3"/>
</dbReference>
<evidence type="ECO:0000313" key="11">
    <source>
        <dbReference type="Proteomes" id="UP000028486"/>
    </source>
</evidence>
<dbReference type="Gene3D" id="3.40.640.10">
    <property type="entry name" value="Type I PLP-dependent aspartate aminotransferase-like (Major domain)"/>
    <property type="match status" value="1"/>
</dbReference>
<evidence type="ECO:0000256" key="7">
    <source>
        <dbReference type="ARBA" id="ARBA00022898"/>
    </source>
</evidence>
<dbReference type="Proteomes" id="UP000028486">
    <property type="component" value="Chromosome"/>
</dbReference>
<dbReference type="GO" id="GO:0004015">
    <property type="term" value="F:adenosylmethionine-8-amino-7-oxononanoate transaminase activity"/>
    <property type="evidence" value="ECO:0007669"/>
    <property type="project" value="UniProtKB-UniRule"/>
</dbReference>
<dbReference type="GO" id="GO:0009102">
    <property type="term" value="P:biotin biosynthetic process"/>
    <property type="evidence" value="ECO:0007669"/>
    <property type="project" value="UniProtKB-UniRule"/>
</dbReference>
<evidence type="ECO:0000256" key="9">
    <source>
        <dbReference type="HAMAP-Rule" id="MF_00834"/>
    </source>
</evidence>
<feature type="binding site" evidence="9">
    <location>
        <position position="248"/>
    </location>
    <ligand>
        <name>pyridoxal 5'-phosphate</name>
        <dbReference type="ChEBI" id="CHEBI:597326"/>
    </ligand>
</feature>
<comment type="function">
    <text evidence="9">Catalyzes the transfer of the alpha-amino group from S-adenosyl-L-methionine (SAM) to 7-keto-8-aminopelargonic acid (KAPA) to form 7,8-diaminopelargonic acid (DAPA). It is the only aminotransferase known to utilize SAM as an amino donor.</text>
</comment>
<gene>
    <name evidence="9 10" type="primary">bioA</name>
    <name evidence="10" type="ORF">CIG1485E_0655</name>
</gene>
<dbReference type="PANTHER" id="PTHR42684">
    <property type="entry name" value="ADENOSYLMETHIONINE-8-AMINO-7-OXONONANOATE AMINOTRANSFERASE"/>
    <property type="match status" value="1"/>
</dbReference>
<protein>
    <recommendedName>
        <fullName evidence="9">Adenosylmethionine-8-amino-7-oxononanoate aminotransferase</fullName>
        <ecNumber evidence="9">2.6.1.62</ecNumber>
    </recommendedName>
    <alternativeName>
        <fullName evidence="9">7,8-diamino-pelargonic acid aminotransferase</fullName>
        <shortName evidence="9">DAPA AT</shortName>
        <shortName evidence="9">DAPA aminotransferase</shortName>
    </alternativeName>
    <alternativeName>
        <fullName evidence="9">7,8-diaminononanoate synthase</fullName>
        <shortName evidence="9">DANS</shortName>
    </alternativeName>
    <alternativeName>
        <fullName evidence="9">Diaminopelargonic acid synthase</fullName>
    </alternativeName>
</protein>
<evidence type="ECO:0000256" key="6">
    <source>
        <dbReference type="ARBA" id="ARBA00022756"/>
    </source>
</evidence>
<accession>A0A076F934</accession>
<dbReference type="InterPro" id="IPR049704">
    <property type="entry name" value="Aminotrans_3_PPA_site"/>
</dbReference>
<dbReference type="eggNOG" id="COG0161">
    <property type="taxonomic scope" value="Bacteria"/>
</dbReference>
<comment type="subcellular location">
    <subcellularLocation>
        <location evidence="9">Cytoplasm</location>
    </subcellularLocation>
</comment>
<dbReference type="UniPathway" id="UPA00078">
    <property type="reaction ID" value="UER00160"/>
</dbReference>
<feature type="binding site" evidence="9">
    <location>
        <position position="312"/>
    </location>
    <ligand>
        <name>substrate</name>
    </ligand>
</feature>
<comment type="catalytic activity">
    <reaction evidence="8 9">
        <text>(8S)-8-amino-7-oxononanoate + S-adenosyl-L-methionine = S-adenosyl-4-methylsulfanyl-2-oxobutanoate + (7R,8S)-7,8-diammoniononanoate</text>
        <dbReference type="Rhea" id="RHEA:16861"/>
        <dbReference type="ChEBI" id="CHEBI:16490"/>
        <dbReference type="ChEBI" id="CHEBI:59789"/>
        <dbReference type="ChEBI" id="CHEBI:149468"/>
        <dbReference type="ChEBI" id="CHEBI:149469"/>
        <dbReference type="EC" id="2.6.1.62"/>
    </reaction>
</comment>
<dbReference type="SUPFAM" id="SSF53383">
    <property type="entry name" value="PLP-dependent transferases"/>
    <property type="match status" value="1"/>
</dbReference>
<dbReference type="NCBIfam" id="TIGR00508">
    <property type="entry name" value="bioA"/>
    <property type="match status" value="1"/>
</dbReference>
<dbReference type="PATRIC" id="fig|1244531.5.peg.658"/>
<dbReference type="EMBL" id="CP009043">
    <property type="protein sequence ID" value="AII14511.1"/>
    <property type="molecule type" value="Genomic_DNA"/>
</dbReference>
<evidence type="ECO:0000256" key="1">
    <source>
        <dbReference type="ARBA" id="ARBA00001933"/>
    </source>
</evidence>
<feature type="binding site" evidence="9">
    <location>
        <position position="55"/>
    </location>
    <ligand>
        <name>substrate</name>
    </ligand>
</feature>
<proteinExistence type="inferred from homology"/>
<dbReference type="InterPro" id="IPR005815">
    <property type="entry name" value="BioA"/>
</dbReference>
<dbReference type="CDD" id="cd00610">
    <property type="entry name" value="OAT_like"/>
    <property type="match status" value="1"/>
</dbReference>
<comment type="subunit">
    <text evidence="9">Homodimer.</text>
</comment>
<comment type="similarity">
    <text evidence="9">Belongs to the class-III pyridoxal-phosphate-dependent aminotransferase family. BioA subfamily.</text>
</comment>
<keyword evidence="4 9" id="KW-0808">Transferase</keyword>
<dbReference type="STRING" id="1244531.CIG2463D_0655"/>
<dbReference type="OrthoDB" id="9801834at2"/>
<feature type="binding site" evidence="9">
    <location>
        <position position="277"/>
    </location>
    <ligand>
        <name>substrate</name>
    </ligand>
</feature>
<dbReference type="InterPro" id="IPR015422">
    <property type="entry name" value="PyrdxlP-dep_Trfase_small"/>
</dbReference>
<dbReference type="Pfam" id="PF00202">
    <property type="entry name" value="Aminotran_3"/>
    <property type="match status" value="1"/>
</dbReference>
<dbReference type="RefSeq" id="WP_038453676.1">
    <property type="nucleotide sequence ID" value="NZ_CP009043.1"/>
</dbReference>
<sequence length="434" mass="48934">MTNLELSRLDLEHIWHPCTQMSDHKNFPIIPIKSGKGAILSDFDGNSYIDCVSSWWVNLFGHSNDYINAKLSEQASNLEHVIMAGFSHEGIIKLSKRLVDLLPKPLNKCFYGDNGSSAIEIALKMSHHKNLIKGKNKPLFLNLKNSYHGETIAALSVGDVELYKKIYKNILIKTVQTSVPMSFKGNEVSDEEALNDLKITLEKYSDQISAFILEPLIQCAGDMNMYSGDFIKKACDLAKSYDIDIIFDEVAVGFGRTGSMFALEQCGVVPDFLCISKGITGGYLPLSVVVTSDETYELFYDTYESKKAFLHSHSYTGNALACACANATLDIFEQENVIEKNLHLSKFIKSEFSKLLKYDFIDNFRQTGMVLAFDLVGFKEPRTGYEIYKRALQKGLLLRPLANTIYFMPPYIITKEQVELVVRVLDELLGELRR</sequence>